<evidence type="ECO:0000256" key="3">
    <source>
        <dbReference type="PROSITE-ProRule" id="PRU01091"/>
    </source>
</evidence>
<organism evidence="5 6">
    <name type="scientific">Actinorhabdospora filicis</name>
    <dbReference type="NCBI Taxonomy" id="1785913"/>
    <lineage>
        <taxon>Bacteria</taxon>
        <taxon>Bacillati</taxon>
        <taxon>Actinomycetota</taxon>
        <taxon>Actinomycetes</taxon>
        <taxon>Micromonosporales</taxon>
        <taxon>Micromonosporaceae</taxon>
        <taxon>Actinorhabdospora</taxon>
    </lineage>
</organism>
<protein>
    <submittedName>
        <fullName evidence="5">SARP family transcriptional regulator</fullName>
    </submittedName>
</protein>
<evidence type="ECO:0000313" key="6">
    <source>
        <dbReference type="Proteomes" id="UP001165079"/>
    </source>
</evidence>
<dbReference type="SUPFAM" id="SSF52540">
    <property type="entry name" value="P-loop containing nucleoside triphosphate hydrolases"/>
    <property type="match status" value="1"/>
</dbReference>
<dbReference type="InterPro" id="IPR016032">
    <property type="entry name" value="Sig_transdc_resp-reg_C-effctor"/>
</dbReference>
<comment type="caution">
    <text evidence="5">The sequence shown here is derived from an EMBL/GenBank/DDBJ whole genome shotgun (WGS) entry which is preliminary data.</text>
</comment>
<dbReference type="SMART" id="SM00862">
    <property type="entry name" value="Trans_reg_C"/>
    <property type="match status" value="1"/>
</dbReference>
<dbReference type="InterPro" id="IPR001867">
    <property type="entry name" value="OmpR/PhoB-type_DNA-bd"/>
</dbReference>
<dbReference type="Pfam" id="PF00486">
    <property type="entry name" value="Trans_reg_C"/>
    <property type="match status" value="1"/>
</dbReference>
<dbReference type="InterPro" id="IPR036388">
    <property type="entry name" value="WH-like_DNA-bd_sf"/>
</dbReference>
<dbReference type="Gene3D" id="1.10.10.10">
    <property type="entry name" value="Winged helix-like DNA-binding domain superfamily/Winged helix DNA-binding domain"/>
    <property type="match status" value="1"/>
</dbReference>
<gene>
    <name evidence="5" type="ORF">Afil01_20610</name>
</gene>
<dbReference type="Gene3D" id="3.40.50.300">
    <property type="entry name" value="P-loop containing nucleotide triphosphate hydrolases"/>
    <property type="match status" value="1"/>
</dbReference>
<evidence type="ECO:0000256" key="1">
    <source>
        <dbReference type="ARBA" id="ARBA00005820"/>
    </source>
</evidence>
<keyword evidence="6" id="KW-1185">Reference proteome</keyword>
<evidence type="ECO:0000259" key="4">
    <source>
        <dbReference type="PROSITE" id="PS51755"/>
    </source>
</evidence>
<evidence type="ECO:0000313" key="5">
    <source>
        <dbReference type="EMBL" id="GLZ77254.1"/>
    </source>
</evidence>
<dbReference type="InterPro" id="IPR011990">
    <property type="entry name" value="TPR-like_helical_dom_sf"/>
</dbReference>
<dbReference type="CDD" id="cd15831">
    <property type="entry name" value="BTAD"/>
    <property type="match status" value="1"/>
</dbReference>
<dbReference type="SMART" id="SM01043">
    <property type="entry name" value="BTAD"/>
    <property type="match status" value="1"/>
</dbReference>
<evidence type="ECO:0000256" key="2">
    <source>
        <dbReference type="ARBA" id="ARBA00023125"/>
    </source>
</evidence>
<dbReference type="SUPFAM" id="SSF46894">
    <property type="entry name" value="C-terminal effector domain of the bipartite response regulators"/>
    <property type="match status" value="1"/>
</dbReference>
<reference evidence="5" key="1">
    <citation type="submission" date="2023-03" db="EMBL/GenBank/DDBJ databases">
        <title>Actinorhabdospora filicis NBRC 111898.</title>
        <authorList>
            <person name="Ichikawa N."/>
            <person name="Sato H."/>
            <person name="Tonouchi N."/>
        </authorList>
    </citation>
    <scope>NUCLEOTIDE SEQUENCE</scope>
    <source>
        <strain evidence="5">NBRC 111898</strain>
    </source>
</reference>
<feature type="DNA-binding region" description="OmpR/PhoB-type" evidence="3">
    <location>
        <begin position="1"/>
        <end position="91"/>
    </location>
</feature>
<dbReference type="InterPro" id="IPR005158">
    <property type="entry name" value="BTAD"/>
</dbReference>
<dbReference type="EMBL" id="BSTX01000001">
    <property type="protein sequence ID" value="GLZ77254.1"/>
    <property type="molecule type" value="Genomic_DNA"/>
</dbReference>
<dbReference type="GO" id="GO:0003677">
    <property type="term" value="F:DNA binding"/>
    <property type="evidence" value="ECO:0007669"/>
    <property type="project" value="UniProtKB-UniRule"/>
</dbReference>
<dbReference type="GO" id="GO:0006355">
    <property type="term" value="P:regulation of DNA-templated transcription"/>
    <property type="evidence" value="ECO:0007669"/>
    <property type="project" value="InterPro"/>
</dbReference>
<dbReference type="PANTHER" id="PTHR47691">
    <property type="entry name" value="REGULATOR-RELATED"/>
    <property type="match status" value="1"/>
</dbReference>
<dbReference type="Proteomes" id="UP001165079">
    <property type="component" value="Unassembled WGS sequence"/>
</dbReference>
<dbReference type="Pfam" id="PF03704">
    <property type="entry name" value="BTAD"/>
    <property type="match status" value="1"/>
</dbReference>
<dbReference type="GO" id="GO:0000160">
    <property type="term" value="P:phosphorelay signal transduction system"/>
    <property type="evidence" value="ECO:0007669"/>
    <property type="project" value="InterPro"/>
</dbReference>
<dbReference type="InterPro" id="IPR027417">
    <property type="entry name" value="P-loop_NTPase"/>
</dbReference>
<name>A0A9W6W859_9ACTN</name>
<dbReference type="PROSITE" id="PS51755">
    <property type="entry name" value="OMPR_PHOB"/>
    <property type="match status" value="1"/>
</dbReference>
<dbReference type="Gene3D" id="1.25.40.10">
    <property type="entry name" value="Tetratricopeptide repeat domain"/>
    <property type="match status" value="2"/>
</dbReference>
<accession>A0A9W6W859</accession>
<dbReference type="PANTHER" id="PTHR47691:SF3">
    <property type="entry name" value="HTH-TYPE TRANSCRIPTIONAL REGULATOR RV0890C-RELATED"/>
    <property type="match status" value="1"/>
</dbReference>
<sequence length="1042" mass="109967">MGMLISLLGPVRVTVADAPVAVGGPRSRALLALLALNAGHPVGPDRLIDALYGDEPPAGAANALQSQISRLRRALPSGVMLLDGGGYVLNVPPEAVDATVFTALAREGSRALASGDHATAARVLTEAEGLWHGPALADLDDHFARAQAVRLDELRLTATEDRLEASLHLEPRALIAELTGLAAAHPLRERLHGQLMRALAADGRQAEALAVYERVREELAERLGADPSPELSATHLAVLRGTLHPFQPATVAPPVPATMMSRPPAQLTSFIGREEDLDRVTGQLTASRLVTLTGPGGAGKTRLAIEASAGGPEVCFVDLGALPPEGSVTRAVFTALGLREGGLSLDEDVLTRVSAALGDGAPLLILDNCEHVVDAAARFADHVLRACPRLRVLATSREALGITGETLSPVPPLAAPPEGETEGAAAYPAVRLFAERASAVRPDFTLDEATLPDVARVCHALDGLPLAVELAAARLRSLPVAEIAAHLDDRFRLLSRGSRTAQPRHQTLHAVVSWSWDLLEAGEQRDAARLSVFSGGFTAEAAAEVCELSTPDALDLLTGLADKSLLEVDGDRFRMLATIRAFAAARLDDPGAGRRHAGWFLRLARDSEPLLRSAEQLDRLRLLAAEHGNLGAALRWARENDLGLALDLTAYLVPYWWLRGLRGEGVAQAECLVKLLPPEVPADRGEEYVLAVLTAGAYNPEAPHLAPHMAAARAQYSIGYIPVRHPYTVVLWAVYNGPPDEGDMPMDELVELMRAVDDPWISALSHLGTAFYQWNILGDSAAAAAEAEACLAAFTAVGDRWGQITALTVLSDWGGQDSEAIGALLTRAHDLATELGAAEDQSTLRCLMGRVKLGLGDVDGARADFAAAGAVARRVGAREQIAMCDLGLARVALHEGDHDRARRLAEAALAECPTGWVQTNESHAQILIGLGDIALAAGDGGEARKRFREAFERGIAIRNYPVGATSAVGLASVALAEDDPTAAARLLGAARALRRSPVGDTVDEAADVERRVREALGETAYATAFEATAGLARAEAVRAVTG</sequence>
<keyword evidence="2 3" id="KW-0238">DNA-binding</keyword>
<dbReference type="SUPFAM" id="SSF48452">
    <property type="entry name" value="TPR-like"/>
    <property type="match status" value="2"/>
</dbReference>
<comment type="similarity">
    <text evidence="1">Belongs to the AfsR/DnrI/RedD regulatory family.</text>
</comment>
<proteinExistence type="inferred from homology"/>
<dbReference type="AlphaFoldDB" id="A0A9W6W859"/>
<feature type="domain" description="OmpR/PhoB-type" evidence="4">
    <location>
        <begin position="1"/>
        <end position="91"/>
    </location>
</feature>